<evidence type="ECO:0000256" key="5">
    <source>
        <dbReference type="HAMAP-Rule" id="MF_01813"/>
    </source>
</evidence>
<evidence type="ECO:0000313" key="6">
    <source>
        <dbReference type="EMBL" id="KIX13228.1"/>
    </source>
</evidence>
<dbReference type="InParanoid" id="A0A0D2HRL8"/>
<gene>
    <name evidence="5" type="primary">menG</name>
    <name evidence="6" type="ORF">X474_15180</name>
</gene>
<dbReference type="UniPathway" id="UPA00232"/>
<dbReference type="CDD" id="cd02440">
    <property type="entry name" value="AdoMet_MTases"/>
    <property type="match status" value="1"/>
</dbReference>
<evidence type="ECO:0000256" key="1">
    <source>
        <dbReference type="ARBA" id="ARBA00022428"/>
    </source>
</evidence>
<dbReference type="InterPro" id="IPR023576">
    <property type="entry name" value="UbiE/COQ5_MeTrFase_CS"/>
</dbReference>
<comment type="pathway">
    <text evidence="5">Quinol/quinone metabolism; menaquinone biosynthesis; menaquinol from 1,4-dihydroxy-2-naphthoate: step 2/2.</text>
</comment>
<keyword evidence="2 5" id="KW-0489">Methyltransferase</keyword>
<dbReference type="PATRIC" id="fig|1429043.3.peg.3212"/>
<evidence type="ECO:0000313" key="7">
    <source>
        <dbReference type="Proteomes" id="UP000032233"/>
    </source>
</evidence>
<proteinExistence type="inferred from homology"/>
<feature type="binding site" evidence="5">
    <location>
        <position position="80"/>
    </location>
    <ligand>
        <name>S-adenosyl-L-methionine</name>
        <dbReference type="ChEBI" id="CHEBI:59789"/>
    </ligand>
</feature>
<comment type="caution">
    <text evidence="5">Lacks conserved residue(s) required for the propagation of feature annotation.</text>
</comment>
<dbReference type="HAMAP" id="MF_01813">
    <property type="entry name" value="MenG_UbiE_methyltr"/>
    <property type="match status" value="1"/>
</dbReference>
<accession>A0A0D2HRL8</accession>
<keyword evidence="3 5" id="KW-0808">Transferase</keyword>
<keyword evidence="1 5" id="KW-0474">Menaquinone biosynthesis</keyword>
<dbReference type="EMBL" id="AZAC01000017">
    <property type="protein sequence ID" value="KIX13228.1"/>
    <property type="molecule type" value="Genomic_DNA"/>
</dbReference>
<dbReference type="RefSeq" id="WP_044349643.1">
    <property type="nucleotide sequence ID" value="NZ_AZAC01000017.1"/>
</dbReference>
<dbReference type="InterPro" id="IPR029063">
    <property type="entry name" value="SAM-dependent_MTases_sf"/>
</dbReference>
<keyword evidence="7" id="KW-1185">Reference proteome</keyword>
<comment type="catalytic activity">
    <reaction evidence="5">
        <text>a 2-demethylmenaquinol + S-adenosyl-L-methionine = a menaquinol + S-adenosyl-L-homocysteine + H(+)</text>
        <dbReference type="Rhea" id="RHEA:42640"/>
        <dbReference type="Rhea" id="RHEA-COMP:9539"/>
        <dbReference type="Rhea" id="RHEA-COMP:9563"/>
        <dbReference type="ChEBI" id="CHEBI:15378"/>
        <dbReference type="ChEBI" id="CHEBI:18151"/>
        <dbReference type="ChEBI" id="CHEBI:55437"/>
        <dbReference type="ChEBI" id="CHEBI:57856"/>
        <dbReference type="ChEBI" id="CHEBI:59789"/>
        <dbReference type="EC" id="2.1.1.163"/>
    </reaction>
</comment>
<feature type="binding site" evidence="5">
    <location>
        <begin position="106"/>
        <end position="107"/>
    </location>
    <ligand>
        <name>S-adenosyl-L-methionine</name>
        <dbReference type="ChEBI" id="CHEBI:59789"/>
    </ligand>
</feature>
<feature type="binding site" evidence="5">
    <location>
        <position position="60"/>
    </location>
    <ligand>
        <name>S-adenosyl-L-methionine</name>
        <dbReference type="ChEBI" id="CHEBI:59789"/>
    </ligand>
</feature>
<dbReference type="FunCoup" id="A0A0D2HRL8">
    <property type="interactions" value="457"/>
</dbReference>
<sequence length="253" mass="28098">MRDASKQIRDVESIFSQVVPVYDFLNRLMSFREDVRWRRFVARCLRLKPGDQVLDVATGTGDLALEIADLPEKPQVVGLDLVPAMLGPARKKVAKSGANVSLINGDATCLPFLDNCFQAITIAFGIRNIPYRVLAMQEMRRVLKPGGRLYVLEFATPQHPLVQTVYKKYLLSLLPKVAGVISNNPGGYQYLAETILEFPLPDAFRREMTRAGFVGGRSHALTHGITWLHVAEKRMDHEAFVFGDRGSLGASGA</sequence>
<dbReference type="InterPro" id="IPR004033">
    <property type="entry name" value="UbiE/COQ5_MeTrFase"/>
</dbReference>
<dbReference type="GO" id="GO:0043770">
    <property type="term" value="F:demethylmenaquinone methyltransferase activity"/>
    <property type="evidence" value="ECO:0007669"/>
    <property type="project" value="UniProtKB-UniRule"/>
</dbReference>
<dbReference type="PROSITE" id="PS51608">
    <property type="entry name" value="SAM_MT_UBIE"/>
    <property type="match status" value="1"/>
</dbReference>
<evidence type="ECO:0000256" key="4">
    <source>
        <dbReference type="ARBA" id="ARBA00022691"/>
    </source>
</evidence>
<keyword evidence="4 5" id="KW-0949">S-adenosyl-L-methionine</keyword>
<dbReference type="PROSITE" id="PS01183">
    <property type="entry name" value="UBIE_1"/>
    <property type="match status" value="1"/>
</dbReference>
<dbReference type="PANTHER" id="PTHR43591:SF24">
    <property type="entry name" value="2-METHOXY-6-POLYPRENYL-1,4-BENZOQUINOL METHYLASE, MITOCHONDRIAL"/>
    <property type="match status" value="1"/>
</dbReference>
<comment type="similarity">
    <text evidence="5">Belongs to the class I-like SAM-binding methyltransferase superfamily. MenG/UbiE family.</text>
</comment>
<dbReference type="UniPathway" id="UPA00079">
    <property type="reaction ID" value="UER00169"/>
</dbReference>
<protein>
    <recommendedName>
        <fullName evidence="5">Demethylmenaquinone methyltransferase</fullName>
        <ecNumber evidence="5">2.1.1.163</ecNumber>
    </recommendedName>
</protein>
<dbReference type="SUPFAM" id="SSF53335">
    <property type="entry name" value="S-adenosyl-L-methionine-dependent methyltransferases"/>
    <property type="match status" value="1"/>
</dbReference>
<dbReference type="PANTHER" id="PTHR43591">
    <property type="entry name" value="METHYLTRANSFERASE"/>
    <property type="match status" value="1"/>
</dbReference>
<evidence type="ECO:0000256" key="2">
    <source>
        <dbReference type="ARBA" id="ARBA00022603"/>
    </source>
</evidence>
<dbReference type="AlphaFoldDB" id="A0A0D2HRL8"/>
<dbReference type="OrthoDB" id="9808140at2"/>
<dbReference type="Pfam" id="PF01209">
    <property type="entry name" value="Ubie_methyltran"/>
    <property type="match status" value="1"/>
</dbReference>
<reference evidence="6 7" key="1">
    <citation type="submission" date="2013-11" db="EMBL/GenBank/DDBJ databases">
        <title>Metagenomic analysis of a methanogenic consortium involved in long chain n-alkane degradation.</title>
        <authorList>
            <person name="Davidova I.A."/>
            <person name="Callaghan A.V."/>
            <person name="Wawrik B."/>
            <person name="Pruitt S."/>
            <person name="Marks C."/>
            <person name="Duncan K.E."/>
            <person name="Suflita J.M."/>
        </authorList>
    </citation>
    <scope>NUCLEOTIDE SEQUENCE [LARGE SCALE GENOMIC DNA]</scope>
    <source>
        <strain evidence="6 7">SPR</strain>
    </source>
</reference>
<evidence type="ECO:0000256" key="3">
    <source>
        <dbReference type="ARBA" id="ARBA00022679"/>
    </source>
</evidence>
<dbReference type="EC" id="2.1.1.163" evidence="5"/>
<name>A0A0D2HRL8_9BACT</name>
<dbReference type="STRING" id="1429043.X474_15180"/>
<dbReference type="Proteomes" id="UP000032233">
    <property type="component" value="Unassembled WGS sequence"/>
</dbReference>
<dbReference type="GO" id="GO:0006744">
    <property type="term" value="P:ubiquinone biosynthetic process"/>
    <property type="evidence" value="ECO:0007669"/>
    <property type="project" value="UniProtKB-UniPathway"/>
</dbReference>
<dbReference type="GO" id="GO:0009234">
    <property type="term" value="P:menaquinone biosynthetic process"/>
    <property type="evidence" value="ECO:0007669"/>
    <property type="project" value="UniProtKB-UniRule"/>
</dbReference>
<dbReference type="Gene3D" id="3.40.50.150">
    <property type="entry name" value="Vaccinia Virus protein VP39"/>
    <property type="match status" value="1"/>
</dbReference>
<comment type="function">
    <text evidence="5">Methyltransferase required for the conversion of demethylmenaquinol (DMKH2) to menaquinol (MKH2).</text>
</comment>
<keyword evidence="6" id="KW-0830">Ubiquinone</keyword>
<dbReference type="GO" id="GO:0032259">
    <property type="term" value="P:methylation"/>
    <property type="evidence" value="ECO:0007669"/>
    <property type="project" value="UniProtKB-KW"/>
</dbReference>
<dbReference type="NCBIfam" id="TIGR01934">
    <property type="entry name" value="MenG_MenH_UbiE"/>
    <property type="match status" value="1"/>
</dbReference>
<organism evidence="6 7">
    <name type="scientific">Dethiosulfatarculus sandiegensis</name>
    <dbReference type="NCBI Taxonomy" id="1429043"/>
    <lineage>
        <taxon>Bacteria</taxon>
        <taxon>Pseudomonadati</taxon>
        <taxon>Thermodesulfobacteriota</taxon>
        <taxon>Desulfarculia</taxon>
        <taxon>Desulfarculales</taxon>
        <taxon>Desulfarculaceae</taxon>
        <taxon>Dethiosulfatarculus</taxon>
    </lineage>
</organism>
<comment type="caution">
    <text evidence="6">The sequence shown here is derived from an EMBL/GenBank/DDBJ whole genome shotgun (WGS) entry which is preliminary data.</text>
</comment>